<keyword evidence="1 2" id="KW-0175">Coiled coil</keyword>
<sequence length="347" mass="39246">MLMKLGFVVVASVAAFTFKNVNGGAQRSKDNGQARKRKDKTHHSEHLLQEEKEEEEKEEVKTINGVINSARSINEDDDDMLSDLESLLSGDIDIPLPSDRFDVKGRSHYNAHMVNAAEVERLRNREERKKLQDDIAHGAVIEKELEAARKKIKELQRQVQLEAGQTKGQLMLLKQQVTGLKAKEEEAAKKDAEVERKLKKLKELQSGAEGKITESDVVSHAQEEINKLRQTNEDLTKQVEGLQMNRFSEVEELVYLRWVNACLRFELRNYQTPSGKVSARDLNRTLSPKSQEMAKHLMLEYAGSERGHDTDLESASSIPSSPGSEDFDNISIDSSSSRYSFLGKRLI</sequence>
<evidence type="ECO:0000313" key="6">
    <source>
        <dbReference type="Proteomes" id="UP001054889"/>
    </source>
</evidence>
<dbReference type="GO" id="GO:0055028">
    <property type="term" value="C:cortical microtubule"/>
    <property type="evidence" value="ECO:0007669"/>
    <property type="project" value="TreeGrafter"/>
</dbReference>
<gene>
    <name evidence="5" type="primary">gb02195</name>
    <name evidence="5" type="ORF">PR202_gb02195</name>
</gene>
<organism evidence="5 6">
    <name type="scientific">Eleusine coracana subsp. coracana</name>
    <dbReference type="NCBI Taxonomy" id="191504"/>
    <lineage>
        <taxon>Eukaryota</taxon>
        <taxon>Viridiplantae</taxon>
        <taxon>Streptophyta</taxon>
        <taxon>Embryophyta</taxon>
        <taxon>Tracheophyta</taxon>
        <taxon>Spermatophyta</taxon>
        <taxon>Magnoliopsida</taxon>
        <taxon>Liliopsida</taxon>
        <taxon>Poales</taxon>
        <taxon>Poaceae</taxon>
        <taxon>PACMAD clade</taxon>
        <taxon>Chloridoideae</taxon>
        <taxon>Cynodonteae</taxon>
        <taxon>Eleusininae</taxon>
        <taxon>Eleusine</taxon>
    </lineage>
</organism>
<dbReference type="EMBL" id="BQKI01000071">
    <property type="protein sequence ID" value="GJN15297.1"/>
    <property type="molecule type" value="Genomic_DNA"/>
</dbReference>
<proteinExistence type="predicted"/>
<accession>A0AAV5DYP9</accession>
<evidence type="ECO:0000313" key="5">
    <source>
        <dbReference type="EMBL" id="GJN15297.1"/>
    </source>
</evidence>
<evidence type="ECO:0008006" key="7">
    <source>
        <dbReference type="Google" id="ProtNLM"/>
    </source>
</evidence>
<dbReference type="PANTHER" id="PTHR31342">
    <property type="entry name" value="PROTEIN CHUP1, CHLOROPLASTIC"/>
    <property type="match status" value="1"/>
</dbReference>
<evidence type="ECO:0000256" key="2">
    <source>
        <dbReference type="SAM" id="Coils"/>
    </source>
</evidence>
<reference evidence="5" key="1">
    <citation type="journal article" date="2018" name="DNA Res.">
        <title>Multiple hybrid de novo genome assembly of finger millet, an orphan allotetraploid crop.</title>
        <authorList>
            <person name="Hatakeyama M."/>
            <person name="Aluri S."/>
            <person name="Balachadran M.T."/>
            <person name="Sivarajan S.R."/>
            <person name="Patrignani A."/>
            <person name="Gruter S."/>
            <person name="Poveda L."/>
            <person name="Shimizu-Inatsugi R."/>
            <person name="Baeten J."/>
            <person name="Francoijs K.J."/>
            <person name="Nataraja K.N."/>
            <person name="Reddy Y.A.N."/>
            <person name="Phadnis S."/>
            <person name="Ravikumar R.L."/>
            <person name="Schlapbach R."/>
            <person name="Sreeman S.M."/>
            <person name="Shimizu K.K."/>
        </authorList>
    </citation>
    <scope>NUCLEOTIDE SEQUENCE</scope>
</reference>
<feature type="signal peptide" evidence="4">
    <location>
        <begin position="1"/>
        <end position="15"/>
    </location>
</feature>
<reference evidence="5" key="2">
    <citation type="submission" date="2021-12" db="EMBL/GenBank/DDBJ databases">
        <title>Resequencing data analysis of finger millet.</title>
        <authorList>
            <person name="Hatakeyama M."/>
            <person name="Aluri S."/>
            <person name="Balachadran M.T."/>
            <person name="Sivarajan S.R."/>
            <person name="Poveda L."/>
            <person name="Shimizu-Inatsugi R."/>
            <person name="Schlapbach R."/>
            <person name="Sreeman S.M."/>
            <person name="Shimizu K.K."/>
        </authorList>
    </citation>
    <scope>NUCLEOTIDE SEQUENCE</scope>
</reference>
<evidence type="ECO:0000256" key="4">
    <source>
        <dbReference type="SAM" id="SignalP"/>
    </source>
</evidence>
<protein>
    <recommendedName>
        <fullName evidence="7">Protein CHUP1, chloroplastic</fullName>
    </recommendedName>
</protein>
<keyword evidence="6" id="KW-1185">Reference proteome</keyword>
<evidence type="ECO:0000256" key="1">
    <source>
        <dbReference type="ARBA" id="ARBA00023054"/>
    </source>
</evidence>
<name>A0AAV5DYP9_ELECO</name>
<feature type="chain" id="PRO_5043853883" description="Protein CHUP1, chloroplastic" evidence="4">
    <location>
        <begin position="16"/>
        <end position="347"/>
    </location>
</feature>
<keyword evidence="4" id="KW-0732">Signal</keyword>
<feature type="coiled-coil region" evidence="2">
    <location>
        <begin position="114"/>
        <end position="245"/>
    </location>
</feature>
<dbReference type="AlphaFoldDB" id="A0AAV5DYP9"/>
<dbReference type="GO" id="GO:0072699">
    <property type="term" value="P:protein localization to cortical microtubule cytoskeleton"/>
    <property type="evidence" value="ECO:0007669"/>
    <property type="project" value="TreeGrafter"/>
</dbReference>
<dbReference type="PANTHER" id="PTHR31342:SF35">
    <property type="entry name" value="PROTEIN CHUP1, CHLOROPLASTIC-LIKE"/>
    <property type="match status" value="1"/>
</dbReference>
<comment type="caution">
    <text evidence="5">The sequence shown here is derived from an EMBL/GenBank/DDBJ whole genome shotgun (WGS) entry which is preliminary data.</text>
</comment>
<feature type="compositionally biased region" description="Low complexity" evidence="3">
    <location>
        <begin position="314"/>
        <end position="334"/>
    </location>
</feature>
<feature type="region of interest" description="Disordered" evidence="3">
    <location>
        <begin position="305"/>
        <end position="334"/>
    </location>
</feature>
<dbReference type="InterPro" id="IPR040265">
    <property type="entry name" value="CHUP1/IPGA1-like"/>
</dbReference>
<evidence type="ECO:0000256" key="3">
    <source>
        <dbReference type="SAM" id="MobiDB-lite"/>
    </source>
</evidence>
<dbReference type="Proteomes" id="UP001054889">
    <property type="component" value="Unassembled WGS sequence"/>
</dbReference>
<feature type="region of interest" description="Disordered" evidence="3">
    <location>
        <begin position="23"/>
        <end position="59"/>
    </location>
</feature>